<dbReference type="GO" id="GO:0004725">
    <property type="term" value="F:protein tyrosine phosphatase activity"/>
    <property type="evidence" value="ECO:0007669"/>
    <property type="project" value="InterPro"/>
</dbReference>
<evidence type="ECO:0000256" key="7">
    <source>
        <dbReference type="ARBA" id="ARBA00023170"/>
    </source>
</evidence>
<dbReference type="GO" id="GO:0035773">
    <property type="term" value="P:insulin secretion involved in cellular response to glucose stimulus"/>
    <property type="evidence" value="ECO:0007669"/>
    <property type="project" value="TreeGrafter"/>
</dbReference>
<evidence type="ECO:0000256" key="4">
    <source>
        <dbReference type="ARBA" id="ARBA00022989"/>
    </source>
</evidence>
<evidence type="ECO:0000256" key="10">
    <source>
        <dbReference type="ARBA" id="ARBA00025723"/>
    </source>
</evidence>
<dbReference type="GO" id="GO:0030658">
    <property type="term" value="C:transport vesicle membrane"/>
    <property type="evidence" value="ECO:0007669"/>
    <property type="project" value="UniProtKB-SubCell"/>
</dbReference>
<evidence type="ECO:0000259" key="14">
    <source>
        <dbReference type="PROSITE" id="PS50055"/>
    </source>
</evidence>
<accession>A0A7L3RKL7</accession>
<dbReference type="AlphaFoldDB" id="A0A7L3RKL7"/>
<evidence type="ECO:0000256" key="11">
    <source>
        <dbReference type="ARBA" id="ARBA00034103"/>
    </source>
</evidence>
<feature type="region of interest" description="Disordered" evidence="12">
    <location>
        <begin position="249"/>
        <end position="268"/>
    </location>
</feature>
<dbReference type="GO" id="GO:0051046">
    <property type="term" value="P:regulation of secretion"/>
    <property type="evidence" value="ECO:0007669"/>
    <property type="project" value="TreeGrafter"/>
</dbReference>
<dbReference type="PRINTS" id="PR00700">
    <property type="entry name" value="PRTYPHPHTASE"/>
</dbReference>
<dbReference type="Gene3D" id="3.90.190.10">
    <property type="entry name" value="Protein tyrosine phosphatase superfamily"/>
    <property type="match status" value="2"/>
</dbReference>
<keyword evidence="2 13" id="KW-0812">Transmembrane</keyword>
<gene>
    <name evidence="16" type="primary">Ptprn</name>
    <name evidence="16" type="ORF">CEPGRY_R04682</name>
</gene>
<dbReference type="Proteomes" id="UP000578766">
    <property type="component" value="Unassembled WGS sequence"/>
</dbReference>
<keyword evidence="3" id="KW-0732">Signal</keyword>
<dbReference type="PANTHER" id="PTHR46106:SF1">
    <property type="entry name" value="RECEPTOR-TYPE TYROSINE-PROTEIN PHOSPHATASE-LIKE N"/>
    <property type="match status" value="1"/>
</dbReference>
<dbReference type="PROSITE" id="PS50056">
    <property type="entry name" value="TYR_PHOSPHATASE_2"/>
    <property type="match status" value="1"/>
</dbReference>
<dbReference type="InterPro" id="IPR000387">
    <property type="entry name" value="Tyr_Pase_dom"/>
</dbReference>
<comment type="subcellular location">
    <subcellularLocation>
        <location evidence="1">Cytoplasmic vesicle</location>
        <location evidence="1">Secretory vesicle membrane</location>
        <topology evidence="1">Single-pass type I membrane protein</topology>
    </subcellularLocation>
    <subcellularLocation>
        <location evidence="11">Synapse</location>
    </subcellularLocation>
</comment>
<dbReference type="SMART" id="SM00194">
    <property type="entry name" value="PTPc"/>
    <property type="match status" value="1"/>
</dbReference>
<dbReference type="SUPFAM" id="SSF52799">
    <property type="entry name" value="(Phosphotyrosine protein) phosphatases II"/>
    <property type="match status" value="1"/>
</dbReference>
<dbReference type="InterPro" id="IPR029403">
    <property type="entry name" value="RESP18_dom"/>
</dbReference>
<dbReference type="PANTHER" id="PTHR46106">
    <property type="entry name" value="IA-2 PROTEIN TYROSINE PHOSPHATASE, ISOFORM C"/>
    <property type="match status" value="1"/>
</dbReference>
<keyword evidence="9" id="KW-0968">Cytoplasmic vesicle</keyword>
<evidence type="ECO:0000256" key="5">
    <source>
        <dbReference type="ARBA" id="ARBA00023018"/>
    </source>
</evidence>
<dbReference type="InterPro" id="IPR038112">
    <property type="entry name" value="Receptor_IA-2_ectodomain_sf"/>
</dbReference>
<feature type="compositionally biased region" description="Low complexity" evidence="12">
    <location>
        <begin position="393"/>
        <end position="402"/>
    </location>
</feature>
<evidence type="ECO:0000256" key="8">
    <source>
        <dbReference type="ARBA" id="ARBA00023180"/>
    </source>
</evidence>
<evidence type="ECO:0000256" key="9">
    <source>
        <dbReference type="ARBA" id="ARBA00023329"/>
    </source>
</evidence>
<dbReference type="PROSITE" id="PS50055">
    <property type="entry name" value="TYR_PHOSPHATASE_PTP"/>
    <property type="match status" value="1"/>
</dbReference>
<feature type="region of interest" description="Disordered" evidence="12">
    <location>
        <begin position="335"/>
        <end position="417"/>
    </location>
</feature>
<sequence length="886" mass="96259">GCLFDQRLCSPQEVCVQDGLFGQCQVGSVQDRPYFQVTSPVLQRLQDVLRHLMAQGLSWQDGITQYVISQEMERIPRLRPPPSLEPLARDRTLPPKMGFWGGPPPYTGESPQCCLPPRFLPLRSSPRRAPLPADPGLPAAQHLGQPPPLLPSPLVQRYLEHLLLPPQPQLGYEEALLNPYSYHKFGYQDGAHQLPGGSARQTPETTSLLGRVPAQALFGAGAVPSYGGQPGTDGAHLFQDLAMLSLPREKAGRPDPAGTRLQHSLRLPSDYRDMEEREQPGSLATQPHPAQMDAALKRLASLLASYGLGLPELSPQQLNSLSTLLQLLQSSGERDTGMGLAAEGASTPSPPFPSLQVTEGDMQHGEEPVHPSSTVPLPKIPPSSSPGDGLRGRAASSPAPRAEPQRGHGGDTLGPGKQITVEKKSYTEAKDAGAQRGTRPPDEYGYIVTDQKPLGLAAGVQLLELLAKRLHVSTASFINISVVGPALTFRIRQNPQNLSLADVANQAEQVKAELEAELGLKIVQTGVGERNEAAAYSHPSRFGDGFHSVLLTFIALACMAGIAIAAAAAFCLRRHAKQREKERLAALGPEGAADTTFEYQELCRQHMAAKSLFGRSEAPAAPAETSRVSSVSSQFSDAPQPSPSSHSSTPSWCEEPVQSNMDISTGHMILAYMEDHLRNRDRLAKEWQALCAYQAEPSVCSIAQSEANLKKNRNPDYVPYDHVRIKLKAESNPSRSDFINASPIIEHDPRMPAYIATQGPLSHTIADFWQMVWEHGCTVIVMLSPLAEDSVKQCDRYWPDEGSSLYHIYEATSVSCSDGAGRTGTYILVDMVLNRMAKGVKEIDIAATLEHIRDQRPGMVQTKDQFEFALTAVAEEVNAILKALPQ</sequence>
<evidence type="ECO:0000313" key="17">
    <source>
        <dbReference type="Proteomes" id="UP000578766"/>
    </source>
</evidence>
<keyword evidence="17" id="KW-1185">Reference proteome</keyword>
<protein>
    <submittedName>
        <fullName evidence="16">PTPRN protein</fullName>
    </submittedName>
</protein>
<keyword evidence="8" id="KW-0325">Glycoprotein</keyword>
<evidence type="ECO:0000256" key="2">
    <source>
        <dbReference type="ARBA" id="ARBA00022692"/>
    </source>
</evidence>
<feature type="compositionally biased region" description="Low complexity" evidence="12">
    <location>
        <begin position="626"/>
        <end position="651"/>
    </location>
</feature>
<comment type="similarity">
    <text evidence="10">Belongs to the protein-tyrosine phosphatase family. Receptor class 8 subfamily.</text>
</comment>
<keyword evidence="5" id="KW-0770">Synapse</keyword>
<feature type="domain" description="Tyrosine specific protein phosphatases" evidence="15">
    <location>
        <begin position="791"/>
        <end position="867"/>
    </location>
</feature>
<feature type="domain" description="Tyrosine-protein phosphatase" evidence="14">
    <location>
        <begin position="683"/>
        <end position="876"/>
    </location>
</feature>
<dbReference type="GO" id="GO:0045202">
    <property type="term" value="C:synapse"/>
    <property type="evidence" value="ECO:0007669"/>
    <property type="project" value="UniProtKB-SubCell"/>
</dbReference>
<dbReference type="InterPro" id="IPR000242">
    <property type="entry name" value="PTP_cat"/>
</dbReference>
<feature type="region of interest" description="Disordered" evidence="12">
    <location>
        <begin position="623"/>
        <end position="657"/>
    </location>
</feature>
<evidence type="ECO:0000256" key="1">
    <source>
        <dbReference type="ARBA" id="ARBA00004212"/>
    </source>
</evidence>
<feature type="non-terminal residue" evidence="16">
    <location>
        <position position="1"/>
    </location>
</feature>
<proteinExistence type="inferred from homology"/>
<dbReference type="EMBL" id="VZUD01000064">
    <property type="protein sequence ID" value="NXV16294.1"/>
    <property type="molecule type" value="Genomic_DNA"/>
</dbReference>
<dbReference type="Gene3D" id="3.30.70.2470">
    <property type="entry name" value="Protein-tyrosine phosphatase receptor IA-2 ectodomain"/>
    <property type="match status" value="1"/>
</dbReference>
<dbReference type="Pfam" id="PF00102">
    <property type="entry name" value="Y_phosphatase"/>
    <property type="match status" value="2"/>
</dbReference>
<reference evidence="16 17" key="1">
    <citation type="submission" date="2019-09" db="EMBL/GenBank/DDBJ databases">
        <title>Bird 10,000 Genomes (B10K) Project - Family phase.</title>
        <authorList>
            <person name="Zhang G."/>
        </authorList>
    </citation>
    <scope>NUCLEOTIDE SEQUENCE [LARGE SCALE GENOMIC DNA]</scope>
    <source>
        <strain evidence="16">OUT-0020</strain>
        <tissue evidence="16">Liver</tissue>
    </source>
</reference>
<dbReference type="Pfam" id="PF11548">
    <property type="entry name" value="Receptor_IA-2"/>
    <property type="match status" value="1"/>
</dbReference>
<dbReference type="Pfam" id="PF14948">
    <property type="entry name" value="RESP18"/>
    <property type="match status" value="1"/>
</dbReference>
<dbReference type="GO" id="GO:0030141">
    <property type="term" value="C:secretory granule"/>
    <property type="evidence" value="ECO:0007669"/>
    <property type="project" value="InterPro"/>
</dbReference>
<evidence type="ECO:0000259" key="15">
    <source>
        <dbReference type="PROSITE" id="PS50056"/>
    </source>
</evidence>
<keyword evidence="7" id="KW-0675">Receptor</keyword>
<keyword evidence="6 13" id="KW-0472">Membrane</keyword>
<comment type="caution">
    <text evidence="16">The sequence shown here is derived from an EMBL/GenBank/DDBJ whole genome shotgun (WGS) entry which is preliminary data.</text>
</comment>
<keyword evidence="4 13" id="KW-1133">Transmembrane helix</keyword>
<evidence type="ECO:0000256" key="6">
    <source>
        <dbReference type="ARBA" id="ARBA00023136"/>
    </source>
</evidence>
<feature type="non-terminal residue" evidence="16">
    <location>
        <position position="886"/>
    </location>
</feature>
<dbReference type="InterPro" id="IPR003595">
    <property type="entry name" value="Tyr_Pase_cat"/>
</dbReference>
<dbReference type="SMART" id="SM01305">
    <property type="entry name" value="RESP18"/>
    <property type="match status" value="1"/>
</dbReference>
<dbReference type="InterPro" id="IPR033522">
    <property type="entry name" value="IA-2/IA-2_beta"/>
</dbReference>
<name>A0A7L3RKL7_CEPGR</name>
<evidence type="ECO:0000313" key="16">
    <source>
        <dbReference type="EMBL" id="NXV16294.1"/>
    </source>
</evidence>
<dbReference type="InterPro" id="IPR021613">
    <property type="entry name" value="Receptor_IA-2_dom"/>
</dbReference>
<evidence type="ECO:0000256" key="13">
    <source>
        <dbReference type="SAM" id="Phobius"/>
    </source>
</evidence>
<dbReference type="InterPro" id="IPR029021">
    <property type="entry name" value="Prot-tyrosine_phosphatase-like"/>
</dbReference>
<dbReference type="SMART" id="SM00404">
    <property type="entry name" value="PTPc_motif"/>
    <property type="match status" value="1"/>
</dbReference>
<evidence type="ECO:0000256" key="3">
    <source>
        <dbReference type="ARBA" id="ARBA00022729"/>
    </source>
</evidence>
<organism evidence="16 17">
    <name type="scientific">Cepphus grylle</name>
    <name type="common">Black guillemot</name>
    <name type="synonym">Alca grylle</name>
    <dbReference type="NCBI Taxonomy" id="28697"/>
    <lineage>
        <taxon>Eukaryota</taxon>
        <taxon>Metazoa</taxon>
        <taxon>Chordata</taxon>
        <taxon>Craniata</taxon>
        <taxon>Vertebrata</taxon>
        <taxon>Euteleostomi</taxon>
        <taxon>Archelosauria</taxon>
        <taxon>Archosauria</taxon>
        <taxon>Dinosauria</taxon>
        <taxon>Saurischia</taxon>
        <taxon>Theropoda</taxon>
        <taxon>Coelurosauria</taxon>
        <taxon>Aves</taxon>
        <taxon>Neognathae</taxon>
        <taxon>Neoaves</taxon>
        <taxon>Charadriiformes</taxon>
        <taxon>Alcidae</taxon>
        <taxon>Cepphus</taxon>
    </lineage>
</organism>
<feature type="transmembrane region" description="Helical" evidence="13">
    <location>
        <begin position="549"/>
        <end position="572"/>
    </location>
</feature>
<evidence type="ECO:0000256" key="12">
    <source>
        <dbReference type="SAM" id="MobiDB-lite"/>
    </source>
</evidence>